<evidence type="ECO:0000256" key="12">
    <source>
        <dbReference type="ARBA" id="ARBA00080511"/>
    </source>
</evidence>
<evidence type="ECO:0000256" key="17">
    <source>
        <dbReference type="RuleBase" id="RU000437"/>
    </source>
</evidence>
<dbReference type="Gene3D" id="1.10.1040.10">
    <property type="entry name" value="N-(1-d-carboxylethyl)-l-norvaline Dehydrogenase, domain 2"/>
    <property type="match status" value="1"/>
</dbReference>
<keyword evidence="5 13" id="KW-0520">NAD</keyword>
<evidence type="ECO:0000256" key="4">
    <source>
        <dbReference type="ARBA" id="ARBA00023002"/>
    </source>
</evidence>
<keyword evidence="7 13" id="KW-0594">Phospholipid biosynthesis</keyword>
<dbReference type="FunFam" id="3.40.50.720:FF:000019">
    <property type="entry name" value="Glycerol-3-phosphate dehydrogenase [NAD(P)+]"/>
    <property type="match status" value="1"/>
</dbReference>
<dbReference type="PROSITE" id="PS00957">
    <property type="entry name" value="NAD_G3PDH"/>
    <property type="match status" value="1"/>
</dbReference>
<evidence type="ECO:0000313" key="20">
    <source>
        <dbReference type="EMBL" id="QNB45902.1"/>
    </source>
</evidence>
<keyword evidence="2 13" id="KW-0444">Lipid biosynthesis</keyword>
<dbReference type="HAMAP" id="MF_00394">
    <property type="entry name" value="NAD_Glyc3P_dehydrog"/>
    <property type="match status" value="1"/>
</dbReference>
<evidence type="ECO:0000256" key="15">
    <source>
        <dbReference type="PIRSR" id="PIRSR000114-2"/>
    </source>
</evidence>
<dbReference type="OrthoDB" id="9812273at2"/>
<dbReference type="GO" id="GO:0046167">
    <property type="term" value="P:glycerol-3-phosphate biosynthetic process"/>
    <property type="evidence" value="ECO:0007669"/>
    <property type="project" value="UniProtKB-UniRule"/>
</dbReference>
<evidence type="ECO:0000256" key="16">
    <source>
        <dbReference type="PIRSR" id="PIRSR000114-3"/>
    </source>
</evidence>
<protein>
    <recommendedName>
        <fullName evidence="11 13">Glycerol-3-phosphate dehydrogenase [NAD(P)+]</fullName>
        <ecNumber evidence="10 13">1.1.1.94</ecNumber>
    </recommendedName>
    <alternativeName>
        <fullName evidence="13">NAD(P)(+)-dependent glycerol-3-phosphate dehydrogenase</fullName>
    </alternativeName>
    <alternativeName>
        <fullName evidence="12 13">NAD(P)H-dependent dihydroxyacetone-phosphate reductase</fullName>
    </alternativeName>
</protein>
<evidence type="ECO:0000256" key="3">
    <source>
        <dbReference type="ARBA" id="ARBA00022857"/>
    </source>
</evidence>
<feature type="binding site" evidence="13">
    <location>
        <position position="11"/>
    </location>
    <ligand>
        <name>NADPH</name>
        <dbReference type="ChEBI" id="CHEBI:57783"/>
    </ligand>
</feature>
<evidence type="ECO:0000256" key="5">
    <source>
        <dbReference type="ARBA" id="ARBA00023027"/>
    </source>
</evidence>
<comment type="subcellular location">
    <subcellularLocation>
        <location evidence="13">Cytoplasm</location>
    </subcellularLocation>
</comment>
<dbReference type="NCBIfam" id="NF000941">
    <property type="entry name" value="PRK00094.1-3"/>
    <property type="match status" value="1"/>
</dbReference>
<evidence type="ECO:0000256" key="13">
    <source>
        <dbReference type="HAMAP-Rule" id="MF_00394"/>
    </source>
</evidence>
<keyword evidence="8 13" id="KW-1208">Phospholipid metabolism</keyword>
<dbReference type="InterPro" id="IPR013328">
    <property type="entry name" value="6PGD_dom2"/>
</dbReference>
<sequence>MADVAVLGAGSWGTALAVLLAKKGFKVNLWGRNSEQIDSLNRARENLHYLPGVVIPHGVTATSDLGESIDSAKYIVLSVPSHSIRELCRKIVGLIEEETVIINTAKGLETDSLKRLSQVIEEELSVKKPHIAVLSGPSHAEEVGRDIPTAVVAGAHKRQVAEEVQDLFMSPKFRVYTNPDLIGIELGGALKNVIALGTGIADGLGFGDNTKAALITRGVAEMARLGVAAGANPLTFAGLTGIGDLVVTCTSMHSRNRRAGIQIGQGIPLEEVLANMGMVVEGVKATAAAFALSKKYGVPMPITTETYHVLFENKKPKEAVVDLMLRMKTHEVEEVVTNLKW</sequence>
<comment type="similarity">
    <text evidence="1 13 17">Belongs to the NAD-dependent glycerol-3-phosphate dehydrogenase family.</text>
</comment>
<dbReference type="InterPro" id="IPR006168">
    <property type="entry name" value="G3P_DH_NAD-dep"/>
</dbReference>
<name>A0A7G6E1E8_THEFR</name>
<feature type="binding site" evidence="13">
    <location>
        <position position="12"/>
    </location>
    <ligand>
        <name>NADPH</name>
        <dbReference type="ChEBI" id="CHEBI:57783"/>
    </ligand>
</feature>
<dbReference type="InterPro" id="IPR008927">
    <property type="entry name" value="6-PGluconate_DH-like_C_sf"/>
</dbReference>
<feature type="domain" description="Glycerol-3-phosphate dehydrogenase NAD-dependent N-terminal" evidence="18">
    <location>
        <begin position="4"/>
        <end position="160"/>
    </location>
</feature>
<feature type="binding site" evidence="13">
    <location>
        <position position="244"/>
    </location>
    <ligand>
        <name>sn-glycerol 3-phosphate</name>
        <dbReference type="ChEBI" id="CHEBI:57597"/>
    </ligand>
</feature>
<comment type="pathway">
    <text evidence="13">Membrane lipid metabolism; glycerophospholipid metabolism.</text>
</comment>
<evidence type="ECO:0000256" key="7">
    <source>
        <dbReference type="ARBA" id="ARBA00023209"/>
    </source>
</evidence>
<dbReference type="InterPro" id="IPR036291">
    <property type="entry name" value="NAD(P)-bd_dom_sf"/>
</dbReference>
<evidence type="ECO:0000313" key="21">
    <source>
        <dbReference type="Proteomes" id="UP000515847"/>
    </source>
</evidence>
<feature type="binding site" evidence="16">
    <location>
        <begin position="8"/>
        <end position="13"/>
    </location>
    <ligand>
        <name>NAD(+)</name>
        <dbReference type="ChEBI" id="CHEBI:57540"/>
    </ligand>
</feature>
<feature type="binding site" evidence="13">
    <location>
        <position position="281"/>
    </location>
    <ligand>
        <name>NADPH</name>
        <dbReference type="ChEBI" id="CHEBI:57783"/>
    </ligand>
</feature>
<dbReference type="PIRSF" id="PIRSF000114">
    <property type="entry name" value="Glycerol-3-P_dh"/>
    <property type="match status" value="1"/>
</dbReference>
<evidence type="ECO:0000256" key="2">
    <source>
        <dbReference type="ARBA" id="ARBA00022516"/>
    </source>
</evidence>
<dbReference type="InterPro" id="IPR006109">
    <property type="entry name" value="G3P_DH_NAD-dep_C"/>
</dbReference>
<dbReference type="GO" id="GO:0046168">
    <property type="term" value="P:glycerol-3-phosphate catabolic process"/>
    <property type="evidence" value="ECO:0007669"/>
    <property type="project" value="InterPro"/>
</dbReference>
<organism evidence="20 21">
    <name type="scientific">Thermanaerosceptrum fracticalcis</name>
    <dbReference type="NCBI Taxonomy" id="1712410"/>
    <lineage>
        <taxon>Bacteria</taxon>
        <taxon>Bacillati</taxon>
        <taxon>Bacillota</taxon>
        <taxon>Clostridia</taxon>
        <taxon>Eubacteriales</taxon>
        <taxon>Peptococcaceae</taxon>
        <taxon>Thermanaerosceptrum</taxon>
    </lineage>
</organism>
<dbReference type="SUPFAM" id="SSF51735">
    <property type="entry name" value="NAD(P)-binding Rossmann-fold domains"/>
    <property type="match status" value="1"/>
</dbReference>
<feature type="binding site" evidence="13">
    <location>
        <position position="106"/>
    </location>
    <ligand>
        <name>NADPH</name>
        <dbReference type="ChEBI" id="CHEBI:57783"/>
    </ligand>
</feature>
<dbReference type="RefSeq" id="WP_034423582.1">
    <property type="nucleotide sequence ID" value="NZ_CP045798.1"/>
</dbReference>
<evidence type="ECO:0000256" key="6">
    <source>
        <dbReference type="ARBA" id="ARBA00023098"/>
    </source>
</evidence>
<dbReference type="AlphaFoldDB" id="A0A7G6E1E8"/>
<dbReference type="UniPathway" id="UPA00940"/>
<evidence type="ECO:0000256" key="9">
    <source>
        <dbReference type="ARBA" id="ARBA00052716"/>
    </source>
</evidence>
<feature type="binding site" evidence="13">
    <location>
        <position position="191"/>
    </location>
    <ligand>
        <name>sn-glycerol 3-phosphate</name>
        <dbReference type="ChEBI" id="CHEBI:57597"/>
    </ligand>
</feature>
<dbReference type="PANTHER" id="PTHR11728">
    <property type="entry name" value="GLYCEROL-3-PHOSPHATE DEHYDROGENASE"/>
    <property type="match status" value="1"/>
</dbReference>
<feature type="domain" description="Glycerol-3-phosphate dehydrogenase NAD-dependent C-terminal" evidence="19">
    <location>
        <begin position="180"/>
        <end position="320"/>
    </location>
</feature>
<feature type="binding site" evidence="15">
    <location>
        <position position="106"/>
    </location>
    <ligand>
        <name>substrate</name>
    </ligand>
</feature>
<dbReference type="GO" id="GO:0006650">
    <property type="term" value="P:glycerophospholipid metabolic process"/>
    <property type="evidence" value="ECO:0007669"/>
    <property type="project" value="UniProtKB-UniRule"/>
</dbReference>
<evidence type="ECO:0000256" key="1">
    <source>
        <dbReference type="ARBA" id="ARBA00011009"/>
    </source>
</evidence>
<dbReference type="EC" id="1.1.1.94" evidence="10 13"/>
<evidence type="ECO:0000256" key="8">
    <source>
        <dbReference type="ARBA" id="ARBA00023264"/>
    </source>
</evidence>
<dbReference type="FunFam" id="1.10.1040.10:FF:000001">
    <property type="entry name" value="Glycerol-3-phosphate dehydrogenase [NAD(P)+]"/>
    <property type="match status" value="1"/>
</dbReference>
<keyword evidence="6 13" id="KW-0443">Lipid metabolism</keyword>
<evidence type="ECO:0000256" key="11">
    <source>
        <dbReference type="ARBA" id="ARBA00069372"/>
    </source>
</evidence>
<dbReference type="NCBIfam" id="NF000942">
    <property type="entry name" value="PRK00094.1-4"/>
    <property type="match status" value="1"/>
</dbReference>
<feature type="binding site" evidence="13">
    <location>
        <position position="255"/>
    </location>
    <ligand>
        <name>NADPH</name>
        <dbReference type="ChEBI" id="CHEBI:57783"/>
    </ligand>
</feature>
<accession>A0A7G6E1E8</accession>
<comment type="caution">
    <text evidence="13">Lacks conserved residue(s) required for the propagation of feature annotation.</text>
</comment>
<feature type="binding site" evidence="13">
    <location>
        <position position="136"/>
    </location>
    <ligand>
        <name>sn-glycerol 3-phosphate</name>
        <dbReference type="ChEBI" id="CHEBI:57597"/>
    </ligand>
</feature>
<dbReference type="KEGG" id="tfr:BR63_05990"/>
<evidence type="ECO:0000259" key="19">
    <source>
        <dbReference type="Pfam" id="PF07479"/>
    </source>
</evidence>
<feature type="binding site" evidence="13">
    <location>
        <position position="140"/>
    </location>
    <ligand>
        <name>NADPH</name>
        <dbReference type="ChEBI" id="CHEBI:57783"/>
    </ligand>
</feature>
<feature type="active site" description="Proton acceptor" evidence="13 14">
    <location>
        <position position="191"/>
    </location>
</feature>
<keyword evidence="21" id="KW-1185">Reference proteome</keyword>
<feature type="binding site" evidence="13">
    <location>
        <position position="49"/>
    </location>
    <ligand>
        <name>NADPH</name>
        <dbReference type="ChEBI" id="CHEBI:57783"/>
    </ligand>
</feature>
<dbReference type="NCBIfam" id="NF000940">
    <property type="entry name" value="PRK00094.1-2"/>
    <property type="match status" value="1"/>
</dbReference>
<feature type="binding site" evidence="16">
    <location>
        <position position="255"/>
    </location>
    <ligand>
        <name>NAD(+)</name>
        <dbReference type="ChEBI" id="CHEBI:57540"/>
    </ligand>
</feature>
<feature type="binding site" evidence="13">
    <location>
        <position position="254"/>
    </location>
    <ligand>
        <name>sn-glycerol 3-phosphate</name>
        <dbReference type="ChEBI" id="CHEBI:57597"/>
    </ligand>
</feature>
<dbReference type="GO" id="GO:0051287">
    <property type="term" value="F:NAD binding"/>
    <property type="evidence" value="ECO:0007669"/>
    <property type="project" value="InterPro"/>
</dbReference>
<dbReference type="GO" id="GO:0047952">
    <property type="term" value="F:glycerol-3-phosphate dehydrogenase [NAD(P)+] activity"/>
    <property type="evidence" value="ECO:0007669"/>
    <property type="project" value="UniProtKB-UniRule"/>
</dbReference>
<feature type="binding site" evidence="13">
    <location>
        <position position="106"/>
    </location>
    <ligand>
        <name>sn-glycerol 3-phosphate</name>
        <dbReference type="ChEBI" id="CHEBI:57597"/>
    </ligand>
</feature>
<comment type="catalytic activity">
    <reaction evidence="9">
        <text>sn-glycerol 3-phosphate + NADP(+) = dihydroxyacetone phosphate + NADPH + H(+)</text>
        <dbReference type="Rhea" id="RHEA:11096"/>
        <dbReference type="ChEBI" id="CHEBI:15378"/>
        <dbReference type="ChEBI" id="CHEBI:57597"/>
        <dbReference type="ChEBI" id="CHEBI:57642"/>
        <dbReference type="ChEBI" id="CHEBI:57783"/>
        <dbReference type="ChEBI" id="CHEBI:58349"/>
        <dbReference type="EC" id="1.1.1.94"/>
    </reaction>
    <physiologicalReaction direction="right-to-left" evidence="9">
        <dbReference type="Rhea" id="RHEA:11098"/>
    </physiologicalReaction>
</comment>
<dbReference type="GO" id="GO:0005975">
    <property type="term" value="P:carbohydrate metabolic process"/>
    <property type="evidence" value="ECO:0007669"/>
    <property type="project" value="InterPro"/>
</dbReference>
<evidence type="ECO:0000256" key="10">
    <source>
        <dbReference type="ARBA" id="ARBA00066687"/>
    </source>
</evidence>
<comment type="function">
    <text evidence="13">Catalyzes the reduction of the glycolytic intermediate dihydroxyacetone phosphate (DHAP) to sn-glycerol 3-phosphate (G3P), the key precursor for phospholipid synthesis.</text>
</comment>
<dbReference type="Gene3D" id="3.40.50.720">
    <property type="entry name" value="NAD(P)-binding Rossmann-like Domain"/>
    <property type="match status" value="1"/>
</dbReference>
<dbReference type="PANTHER" id="PTHR11728:SF1">
    <property type="entry name" value="GLYCEROL-3-PHOSPHATE DEHYDROGENASE [NAD(+)] 2, CHLOROPLASTIC"/>
    <property type="match status" value="1"/>
</dbReference>
<feature type="binding site" evidence="13">
    <location>
        <position position="256"/>
    </location>
    <ligand>
        <name>sn-glycerol 3-phosphate</name>
        <dbReference type="ChEBI" id="CHEBI:57597"/>
    </ligand>
</feature>
<dbReference type="Pfam" id="PF07479">
    <property type="entry name" value="NAD_Gly3P_dh_C"/>
    <property type="match status" value="1"/>
</dbReference>
<dbReference type="Pfam" id="PF01210">
    <property type="entry name" value="NAD_Gly3P_dh_N"/>
    <property type="match status" value="1"/>
</dbReference>
<dbReference type="GO" id="GO:0008654">
    <property type="term" value="P:phospholipid biosynthetic process"/>
    <property type="evidence" value="ECO:0007669"/>
    <property type="project" value="UniProtKB-KW"/>
</dbReference>
<dbReference type="Proteomes" id="UP000515847">
    <property type="component" value="Chromosome"/>
</dbReference>
<feature type="binding site" evidence="13">
    <location>
        <position position="138"/>
    </location>
    <ligand>
        <name>sn-glycerol 3-phosphate</name>
        <dbReference type="ChEBI" id="CHEBI:57597"/>
    </ligand>
</feature>
<keyword evidence="3 13" id="KW-0521">NADP</keyword>
<evidence type="ECO:0000256" key="14">
    <source>
        <dbReference type="PIRSR" id="PIRSR000114-1"/>
    </source>
</evidence>
<keyword evidence="13" id="KW-0963">Cytoplasm</keyword>
<dbReference type="InterPro" id="IPR011128">
    <property type="entry name" value="G3P_DH_NAD-dep_N"/>
</dbReference>
<feature type="binding site" evidence="15">
    <location>
        <begin position="255"/>
        <end position="256"/>
    </location>
    <ligand>
        <name>substrate</name>
    </ligand>
</feature>
<feature type="binding site" evidence="13">
    <location>
        <position position="255"/>
    </location>
    <ligand>
        <name>sn-glycerol 3-phosphate</name>
        <dbReference type="ChEBI" id="CHEBI:57597"/>
    </ligand>
</feature>
<feature type="binding site" evidence="13">
    <location>
        <position position="32"/>
    </location>
    <ligand>
        <name>NADPH</name>
        <dbReference type="ChEBI" id="CHEBI:57783"/>
    </ligand>
</feature>
<reference evidence="20 21" key="1">
    <citation type="journal article" date="2019" name="Front. Microbiol.">
        <title>Thermoanaerosceptrum fracticalcis gen. nov. sp. nov., a Novel Fumarate-Fermenting Microorganism From a Deep Fractured Carbonate Aquifer of the US Great Basin.</title>
        <authorList>
            <person name="Hamilton-Brehm S.D."/>
            <person name="Stewart L.E."/>
            <person name="Zavarin M."/>
            <person name="Caldwell M."/>
            <person name="Lawson P.A."/>
            <person name="Onstott T.C."/>
            <person name="Grzymski J."/>
            <person name="Neveux I."/>
            <person name="Lollar B.S."/>
            <person name="Russell C.E."/>
            <person name="Moser D.P."/>
        </authorList>
    </citation>
    <scope>NUCLEOTIDE SEQUENCE [LARGE SCALE GENOMIC DNA]</scope>
    <source>
        <strain evidence="20 21">DRI-13</strain>
    </source>
</reference>
<dbReference type="EMBL" id="CP045798">
    <property type="protein sequence ID" value="QNB45902.1"/>
    <property type="molecule type" value="Genomic_DNA"/>
</dbReference>
<dbReference type="SUPFAM" id="SSF48179">
    <property type="entry name" value="6-phosphogluconate dehydrogenase C-terminal domain-like"/>
    <property type="match status" value="1"/>
</dbReference>
<dbReference type="GO" id="GO:0005829">
    <property type="term" value="C:cytosol"/>
    <property type="evidence" value="ECO:0007669"/>
    <property type="project" value="TreeGrafter"/>
</dbReference>
<feature type="binding site" evidence="13">
    <location>
        <position position="279"/>
    </location>
    <ligand>
        <name>NADPH</name>
        <dbReference type="ChEBI" id="CHEBI:57783"/>
    </ligand>
</feature>
<evidence type="ECO:0000259" key="18">
    <source>
        <dbReference type="Pfam" id="PF01210"/>
    </source>
</evidence>
<dbReference type="PRINTS" id="PR00077">
    <property type="entry name" value="GPDHDRGNASE"/>
</dbReference>
<proteinExistence type="inferred from homology"/>
<keyword evidence="4 13" id="KW-0560">Oxidoreductase</keyword>
<gene>
    <name evidence="13" type="primary">gpsA</name>
    <name evidence="20" type="ORF">BR63_05990</name>
</gene>
<feature type="binding site" evidence="16">
    <location>
        <position position="140"/>
    </location>
    <ligand>
        <name>NAD(+)</name>
        <dbReference type="ChEBI" id="CHEBI:57540"/>
    </ligand>
</feature>
<keyword evidence="13" id="KW-0547">Nucleotide-binding</keyword>
<comment type="catalytic activity">
    <reaction evidence="13">
        <text>sn-glycerol 3-phosphate + NAD(+) = dihydroxyacetone phosphate + NADH + H(+)</text>
        <dbReference type="Rhea" id="RHEA:11092"/>
        <dbReference type="ChEBI" id="CHEBI:15378"/>
        <dbReference type="ChEBI" id="CHEBI:57540"/>
        <dbReference type="ChEBI" id="CHEBI:57597"/>
        <dbReference type="ChEBI" id="CHEBI:57642"/>
        <dbReference type="ChEBI" id="CHEBI:57945"/>
        <dbReference type="EC" id="1.1.1.94"/>
    </reaction>
</comment>